<evidence type="ECO:0000313" key="3">
    <source>
        <dbReference type="EMBL" id="KAK8029859.1"/>
    </source>
</evidence>
<name>A0ABR1SDE4_9PEZI</name>
<dbReference type="Proteomes" id="UP001444661">
    <property type="component" value="Unassembled WGS sequence"/>
</dbReference>
<accession>A0ABR1SDE4</accession>
<dbReference type="PANTHER" id="PTHR43899:SF13">
    <property type="entry name" value="RH59310P"/>
    <property type="match status" value="1"/>
</dbReference>
<dbReference type="InterPro" id="IPR002347">
    <property type="entry name" value="SDR_fam"/>
</dbReference>
<dbReference type="InterPro" id="IPR051019">
    <property type="entry name" value="VLCFA-Steroid_DH"/>
</dbReference>
<gene>
    <name evidence="3" type="ORF">PG993_011150</name>
</gene>
<keyword evidence="2" id="KW-0560">Oxidoreductase</keyword>
<dbReference type="PRINTS" id="PR00081">
    <property type="entry name" value="GDHRDH"/>
</dbReference>
<evidence type="ECO:0000313" key="4">
    <source>
        <dbReference type="Proteomes" id="UP001444661"/>
    </source>
</evidence>
<keyword evidence="4" id="KW-1185">Reference proteome</keyword>
<evidence type="ECO:0000256" key="1">
    <source>
        <dbReference type="ARBA" id="ARBA00006484"/>
    </source>
</evidence>
<comment type="similarity">
    <text evidence="1">Belongs to the short-chain dehydrogenases/reductases (SDR) family.</text>
</comment>
<evidence type="ECO:0000256" key="2">
    <source>
        <dbReference type="ARBA" id="ARBA00023002"/>
    </source>
</evidence>
<dbReference type="EMBL" id="JAQQWK010000010">
    <property type="protein sequence ID" value="KAK8029859.1"/>
    <property type="molecule type" value="Genomic_DNA"/>
</dbReference>
<sequence>MANINIHKVVKPLAILGALYGLHITYDLLHAVIPYLRPSRLDRYLETKDGKTAWALVTGSNSGIGKSFADELASRGFNIVLLGRSKEKLKAAKAELKAKHPSRKFRTIVTLPGQCTDPHKVSFPDIARQVEDINLNVLVNNLGGAMPRAEFGTIDYYTPAELTEHINVMATFPTLLTGALFPALLRNGPGLVINIGSFADEGELARESYCEGRDVEILGLRVGLVSGTELNKEKPSFFQPHADDFVKSALARVGCGRMVIGAYWPHAMQIGLMGLLPEFVKEKVVAWEISGRYKAERERMAKQQ</sequence>
<proteinExistence type="inferred from homology"/>
<reference evidence="3 4" key="1">
    <citation type="submission" date="2023-01" db="EMBL/GenBank/DDBJ databases">
        <title>Analysis of 21 Apiospora genomes using comparative genomics revels a genus with tremendous synthesis potential of carbohydrate active enzymes and secondary metabolites.</title>
        <authorList>
            <person name="Sorensen T."/>
        </authorList>
    </citation>
    <scope>NUCLEOTIDE SEQUENCE [LARGE SCALE GENOMIC DNA]</scope>
    <source>
        <strain evidence="3 4">CBS 33761</strain>
    </source>
</reference>
<dbReference type="PANTHER" id="PTHR43899">
    <property type="entry name" value="RH59310P"/>
    <property type="match status" value="1"/>
</dbReference>
<organism evidence="3 4">
    <name type="scientific">Apiospora rasikravindrae</name>
    <dbReference type="NCBI Taxonomy" id="990691"/>
    <lineage>
        <taxon>Eukaryota</taxon>
        <taxon>Fungi</taxon>
        <taxon>Dikarya</taxon>
        <taxon>Ascomycota</taxon>
        <taxon>Pezizomycotina</taxon>
        <taxon>Sordariomycetes</taxon>
        <taxon>Xylariomycetidae</taxon>
        <taxon>Amphisphaeriales</taxon>
        <taxon>Apiosporaceae</taxon>
        <taxon>Apiospora</taxon>
    </lineage>
</organism>
<dbReference type="Pfam" id="PF00106">
    <property type="entry name" value="adh_short"/>
    <property type="match status" value="1"/>
</dbReference>
<dbReference type="SUPFAM" id="SSF51735">
    <property type="entry name" value="NAD(P)-binding Rossmann-fold domains"/>
    <property type="match status" value="1"/>
</dbReference>
<protein>
    <submittedName>
        <fullName evidence="3">Oxidoreductase-short chain dehydrogenase</fullName>
    </submittedName>
</protein>
<dbReference type="Gene3D" id="3.40.50.720">
    <property type="entry name" value="NAD(P)-binding Rossmann-like Domain"/>
    <property type="match status" value="1"/>
</dbReference>
<dbReference type="InterPro" id="IPR036291">
    <property type="entry name" value="NAD(P)-bd_dom_sf"/>
</dbReference>
<comment type="caution">
    <text evidence="3">The sequence shown here is derived from an EMBL/GenBank/DDBJ whole genome shotgun (WGS) entry which is preliminary data.</text>
</comment>